<dbReference type="InterPro" id="IPR003423">
    <property type="entry name" value="OMP_efflux"/>
</dbReference>
<comment type="caution">
    <text evidence="4">The sequence shown here is derived from an EMBL/GenBank/DDBJ whole genome shotgun (WGS) entry which is preliminary data.</text>
</comment>
<keyword evidence="3" id="KW-0175">Coiled coil</keyword>
<dbReference type="InterPro" id="IPR010131">
    <property type="entry name" value="MdtP/NodT-like"/>
</dbReference>
<name>A0AAW4Y1T9_9BURK</name>
<dbReference type="SUPFAM" id="SSF56954">
    <property type="entry name" value="Outer membrane efflux proteins (OEP)"/>
    <property type="match status" value="1"/>
</dbReference>
<dbReference type="PROSITE" id="PS51257">
    <property type="entry name" value="PROKAR_LIPOPROTEIN"/>
    <property type="match status" value="1"/>
</dbReference>
<proteinExistence type="inferred from homology"/>
<keyword evidence="2" id="KW-0472">Membrane</keyword>
<dbReference type="RefSeq" id="WP_230778041.1">
    <property type="nucleotide sequence ID" value="NZ_JAJNCT010000021.1"/>
</dbReference>
<keyword evidence="5" id="KW-1185">Reference proteome</keyword>
<feature type="coiled-coil region" evidence="3">
    <location>
        <begin position="392"/>
        <end position="432"/>
    </location>
</feature>
<dbReference type="EMBL" id="JAJNCT010000021">
    <property type="protein sequence ID" value="MCD2166866.1"/>
    <property type="molecule type" value="Genomic_DNA"/>
</dbReference>
<dbReference type="NCBIfam" id="TIGR01845">
    <property type="entry name" value="outer_NodT"/>
    <property type="match status" value="1"/>
</dbReference>
<comment type="similarity">
    <text evidence="1 2">Belongs to the outer membrane factor (OMF) (TC 1.B.17) family.</text>
</comment>
<keyword evidence="2" id="KW-0812">Transmembrane</keyword>
<sequence>MTKYFHLRSIAAAWCISLSGCSAVGPDFHPPLAENDLPTRFAQQQNFAQPNAPQLPSTDVNDAQFWSQFGDPQLRQLVQQALQNNNDLGAALARLQSAEALFRQSGWDRFPTVTMNAEGRQQKLSAAQTSPGQPRSAYLYSSGITAQWELDFLGRISRSLEAAQASMQATRADVAGLQIIIAAQVADAYTQLRGAQLRLQIAQAAEKNQRSTLRLVERRLQAGSSTDLDAARARAQWLNTQARVPGWQTQMAVQQHRLAVLLGISPDRLSAQLSNTAALPTIPPELDPGAPAHLLRRRPDIAAAESRLHAATARIGVATADLFPRLSLGAVLGSTTLAGRHLFAGDTLQSAAFLGIDWSFLDVGRVRARIAASQADAAEALSLYQQSVLLALEETENALATLHRNRDELTALKEAQAQRDQAERLAQRMYRGGSIGLYEVLDAQREQLAAQDARAQSQIAGVRSSIALYKALAGGWTELPQPAEKITAQ</sequence>
<keyword evidence="2" id="KW-0449">Lipoprotein</keyword>
<organism evidence="4 5">
    <name type="scientific">Comamonas koreensis</name>
    <dbReference type="NCBI Taxonomy" id="160825"/>
    <lineage>
        <taxon>Bacteria</taxon>
        <taxon>Pseudomonadati</taxon>
        <taxon>Pseudomonadota</taxon>
        <taxon>Betaproteobacteria</taxon>
        <taxon>Burkholderiales</taxon>
        <taxon>Comamonadaceae</taxon>
        <taxon>Comamonas</taxon>
    </lineage>
</organism>
<reference evidence="4 5" key="1">
    <citation type="submission" date="2021-11" db="EMBL/GenBank/DDBJ databases">
        <title>Genome sequence.</title>
        <authorList>
            <person name="Sun Q."/>
        </authorList>
    </citation>
    <scope>NUCLEOTIDE SEQUENCE [LARGE SCALE GENOMIC DNA]</scope>
    <source>
        <strain evidence="4 5">KCTC 12005</strain>
    </source>
</reference>
<comment type="subcellular location">
    <subcellularLocation>
        <location evidence="2">Cell membrane</location>
        <topology evidence="2">Lipid-anchor</topology>
    </subcellularLocation>
</comment>
<feature type="chain" id="PRO_5043090391" evidence="2">
    <location>
        <begin position="24"/>
        <end position="489"/>
    </location>
</feature>
<dbReference type="Pfam" id="PF02321">
    <property type="entry name" value="OEP"/>
    <property type="match status" value="2"/>
</dbReference>
<accession>A0AAW4Y1T9</accession>
<dbReference type="AlphaFoldDB" id="A0AAW4Y1T9"/>
<keyword evidence="2" id="KW-1134">Transmembrane beta strand</keyword>
<dbReference type="PANTHER" id="PTHR30203:SF25">
    <property type="entry name" value="OUTER MEMBRANE PROTEIN-RELATED"/>
    <property type="match status" value="1"/>
</dbReference>
<evidence type="ECO:0000256" key="3">
    <source>
        <dbReference type="SAM" id="Coils"/>
    </source>
</evidence>
<evidence type="ECO:0000313" key="5">
    <source>
        <dbReference type="Proteomes" id="UP001199260"/>
    </source>
</evidence>
<dbReference type="Gene3D" id="2.20.200.10">
    <property type="entry name" value="Outer membrane efflux proteins (OEP)"/>
    <property type="match status" value="1"/>
</dbReference>
<dbReference type="GO" id="GO:0015562">
    <property type="term" value="F:efflux transmembrane transporter activity"/>
    <property type="evidence" value="ECO:0007669"/>
    <property type="project" value="InterPro"/>
</dbReference>
<protein>
    <submittedName>
        <fullName evidence="4">Efflux transporter outer membrane subunit</fullName>
    </submittedName>
</protein>
<evidence type="ECO:0000256" key="2">
    <source>
        <dbReference type="RuleBase" id="RU362097"/>
    </source>
</evidence>
<keyword evidence="2" id="KW-0564">Palmitate</keyword>
<keyword evidence="2" id="KW-0732">Signal</keyword>
<gene>
    <name evidence="4" type="ORF">LPW39_17225</name>
</gene>
<feature type="signal peptide" evidence="2">
    <location>
        <begin position="1"/>
        <end position="23"/>
    </location>
</feature>
<evidence type="ECO:0000256" key="1">
    <source>
        <dbReference type="ARBA" id="ARBA00007613"/>
    </source>
</evidence>
<dbReference type="Gene3D" id="1.20.1600.10">
    <property type="entry name" value="Outer membrane efflux proteins (OEP)"/>
    <property type="match status" value="1"/>
</dbReference>
<evidence type="ECO:0000313" key="4">
    <source>
        <dbReference type="EMBL" id="MCD2166866.1"/>
    </source>
</evidence>
<dbReference type="PANTHER" id="PTHR30203">
    <property type="entry name" value="OUTER MEMBRANE CATION EFFLUX PROTEIN"/>
    <property type="match status" value="1"/>
</dbReference>
<dbReference type="GO" id="GO:0005886">
    <property type="term" value="C:plasma membrane"/>
    <property type="evidence" value="ECO:0007669"/>
    <property type="project" value="UniProtKB-SubCell"/>
</dbReference>
<dbReference type="Proteomes" id="UP001199260">
    <property type="component" value="Unassembled WGS sequence"/>
</dbReference>